<evidence type="ECO:0000256" key="7">
    <source>
        <dbReference type="ARBA" id="ARBA00023136"/>
    </source>
</evidence>
<comment type="caution">
    <text evidence="10">The sequence shown here is derived from an EMBL/GenBank/DDBJ whole genome shotgun (WGS) entry which is preliminary data.</text>
</comment>
<keyword evidence="11" id="KW-1185">Reference proteome</keyword>
<feature type="transmembrane region" description="Helical" evidence="8">
    <location>
        <begin position="176"/>
        <end position="194"/>
    </location>
</feature>
<dbReference type="EMBL" id="JACHDB010000001">
    <property type="protein sequence ID" value="MBB5430209.1"/>
    <property type="molecule type" value="Genomic_DNA"/>
</dbReference>
<dbReference type="PANTHER" id="PTHR30330">
    <property type="entry name" value="AGSS FAMILY TRANSPORTER, SODIUM-ALANINE"/>
    <property type="match status" value="1"/>
</dbReference>
<comment type="similarity">
    <text evidence="2 8">Belongs to the alanine or glycine:cation symporter (AGCS) (TC 2.A.25) family.</text>
</comment>
<proteinExistence type="inferred from homology"/>
<feature type="region of interest" description="Disordered" evidence="9">
    <location>
        <begin position="472"/>
        <end position="496"/>
    </location>
</feature>
<comment type="subcellular location">
    <subcellularLocation>
        <location evidence="1 8">Cell membrane</location>
        <topology evidence="1 8">Multi-pass membrane protein</topology>
    </subcellularLocation>
</comment>
<keyword evidence="3 8" id="KW-0813">Transport</keyword>
<organism evidence="10 11">
    <name type="scientific">Nocardiopsis composta</name>
    <dbReference type="NCBI Taxonomy" id="157465"/>
    <lineage>
        <taxon>Bacteria</taxon>
        <taxon>Bacillati</taxon>
        <taxon>Actinomycetota</taxon>
        <taxon>Actinomycetes</taxon>
        <taxon>Streptosporangiales</taxon>
        <taxon>Nocardiopsidaceae</taxon>
        <taxon>Nocardiopsis</taxon>
    </lineage>
</organism>
<dbReference type="RefSeq" id="WP_184387921.1">
    <property type="nucleotide sequence ID" value="NZ_BAAAJD010000070.1"/>
</dbReference>
<evidence type="ECO:0000256" key="5">
    <source>
        <dbReference type="ARBA" id="ARBA00022692"/>
    </source>
</evidence>
<feature type="transmembrane region" description="Helical" evidence="8">
    <location>
        <begin position="141"/>
        <end position="161"/>
    </location>
</feature>
<dbReference type="Proteomes" id="UP000572635">
    <property type="component" value="Unassembled WGS sequence"/>
</dbReference>
<protein>
    <submittedName>
        <fullName evidence="10">AGCS family alanine or glycine:cation symporter</fullName>
    </submittedName>
</protein>
<gene>
    <name evidence="10" type="ORF">HDA36_000293</name>
</gene>
<evidence type="ECO:0000256" key="1">
    <source>
        <dbReference type="ARBA" id="ARBA00004651"/>
    </source>
</evidence>
<dbReference type="Pfam" id="PF01235">
    <property type="entry name" value="Na_Ala_symp"/>
    <property type="match status" value="1"/>
</dbReference>
<dbReference type="GO" id="GO:0005886">
    <property type="term" value="C:plasma membrane"/>
    <property type="evidence" value="ECO:0007669"/>
    <property type="project" value="UniProtKB-SubCell"/>
</dbReference>
<feature type="transmembrane region" description="Helical" evidence="8">
    <location>
        <begin position="233"/>
        <end position="258"/>
    </location>
</feature>
<dbReference type="AlphaFoldDB" id="A0A7W8VBT8"/>
<feature type="transmembrane region" description="Helical" evidence="8">
    <location>
        <begin position="93"/>
        <end position="114"/>
    </location>
</feature>
<sequence>MQILVAINDWLWNPLVVLALGLGLTFTMLTRGVQFRLLPEMIRQIRSGKSGGSDAEEGISPFQALMLTLSSRIGVGNIAGVATAIAAGGPGALVWMAVMALVGAALAFVESTLAQIYKRKVDGRLWGGIPYYIERGLGRKWLAAVAAATALSLYGLLAPGIQANNITAAVHTATNVSPWISGAVITAAFAYIVFGGRKRIVAVADTLVPVMAVGYIVAAVVVLAANAPALPGAVWQILTSAFGAHAVFGGIVGSAVAWGVRRALFSNVAGVGEGTYGSAAADVSHPVKQGLVQGFSIYIDTLFVCMATGLMIVVTGSFNVQTADGRVLAENLPGTEAGPAYTQEAVGSVLSGAGPGFIAVAITLFAFTTLVAFYYIADTNLTYLSARTGVRPGARLALRLAMTAVTMYASVQSADLIWAVGDVGYASLAWVNMVCLIFLAKPALAALRDYDAQRRRGLDPVFDPEAAGVRGADYWTGQDAPARRAARRSAEPPREP</sequence>
<dbReference type="GO" id="GO:0005283">
    <property type="term" value="F:amino acid:sodium symporter activity"/>
    <property type="evidence" value="ECO:0007669"/>
    <property type="project" value="InterPro"/>
</dbReference>
<keyword evidence="7 8" id="KW-0472">Membrane</keyword>
<dbReference type="InterPro" id="IPR001463">
    <property type="entry name" value="Na/Ala_symport"/>
</dbReference>
<evidence type="ECO:0000256" key="2">
    <source>
        <dbReference type="ARBA" id="ARBA00009261"/>
    </source>
</evidence>
<dbReference type="Gene3D" id="1.20.1740.10">
    <property type="entry name" value="Amino acid/polyamine transporter I"/>
    <property type="match status" value="1"/>
</dbReference>
<feature type="transmembrane region" description="Helical" evidence="8">
    <location>
        <begin position="206"/>
        <end position="227"/>
    </location>
</feature>
<keyword evidence="5 8" id="KW-0812">Transmembrane</keyword>
<dbReference type="PANTHER" id="PTHR30330:SF7">
    <property type="entry name" value="SODIUM_PROTON-DEPENDENT ALANINE CARRIER PROTEIN YRBD-RELATED"/>
    <property type="match status" value="1"/>
</dbReference>
<dbReference type="NCBIfam" id="TIGR00835">
    <property type="entry name" value="agcS"/>
    <property type="match status" value="1"/>
</dbReference>
<evidence type="ECO:0000256" key="3">
    <source>
        <dbReference type="ARBA" id="ARBA00022448"/>
    </source>
</evidence>
<evidence type="ECO:0000256" key="8">
    <source>
        <dbReference type="RuleBase" id="RU363064"/>
    </source>
</evidence>
<evidence type="ECO:0000256" key="4">
    <source>
        <dbReference type="ARBA" id="ARBA00022475"/>
    </source>
</evidence>
<feature type="transmembrane region" description="Helical" evidence="8">
    <location>
        <begin position="69"/>
        <end position="87"/>
    </location>
</feature>
<evidence type="ECO:0000256" key="6">
    <source>
        <dbReference type="ARBA" id="ARBA00022989"/>
    </source>
</evidence>
<reference evidence="10 11" key="1">
    <citation type="submission" date="2020-08" db="EMBL/GenBank/DDBJ databases">
        <title>Sequencing the genomes of 1000 actinobacteria strains.</title>
        <authorList>
            <person name="Klenk H.-P."/>
        </authorList>
    </citation>
    <scope>NUCLEOTIDE SEQUENCE [LARGE SCALE GENOMIC DNA]</scope>
    <source>
        <strain evidence="10 11">DSM 44551</strain>
    </source>
</reference>
<keyword evidence="6 8" id="KW-1133">Transmembrane helix</keyword>
<feature type="transmembrane region" description="Helical" evidence="8">
    <location>
        <begin position="396"/>
        <end position="421"/>
    </location>
</feature>
<evidence type="ECO:0000313" key="11">
    <source>
        <dbReference type="Proteomes" id="UP000572635"/>
    </source>
</evidence>
<feature type="transmembrane region" description="Helical" evidence="8">
    <location>
        <begin position="356"/>
        <end position="376"/>
    </location>
</feature>
<evidence type="ECO:0000313" key="10">
    <source>
        <dbReference type="EMBL" id="MBB5430209.1"/>
    </source>
</evidence>
<feature type="transmembrane region" description="Helical" evidence="8">
    <location>
        <begin position="427"/>
        <end position="447"/>
    </location>
</feature>
<dbReference type="PRINTS" id="PR00175">
    <property type="entry name" value="NAALASMPORT"/>
</dbReference>
<keyword evidence="4 8" id="KW-1003">Cell membrane</keyword>
<name>A0A7W8VBT8_9ACTN</name>
<accession>A0A7W8VBT8</accession>
<evidence type="ECO:0000256" key="9">
    <source>
        <dbReference type="SAM" id="MobiDB-lite"/>
    </source>
</evidence>
<feature type="transmembrane region" description="Helical" evidence="8">
    <location>
        <begin position="12"/>
        <end position="33"/>
    </location>
</feature>
<feature type="transmembrane region" description="Helical" evidence="8">
    <location>
        <begin position="297"/>
        <end position="318"/>
    </location>
</feature>
<keyword evidence="8" id="KW-0769">Symport</keyword>